<feature type="compositionally biased region" description="Basic and acidic residues" evidence="1">
    <location>
        <begin position="297"/>
        <end position="310"/>
    </location>
</feature>
<name>A0ABV4XY12_9CYAN</name>
<keyword evidence="2" id="KW-0812">Transmembrane</keyword>
<feature type="region of interest" description="Disordered" evidence="1">
    <location>
        <begin position="276"/>
        <end position="316"/>
    </location>
</feature>
<gene>
    <name evidence="3" type="ORF">ACE1CI_23015</name>
</gene>
<feature type="transmembrane region" description="Helical" evidence="2">
    <location>
        <begin position="7"/>
        <end position="24"/>
    </location>
</feature>
<accession>A0ABV4XY12</accession>
<keyword evidence="4" id="KW-1185">Reference proteome</keyword>
<feature type="region of interest" description="Disordered" evidence="1">
    <location>
        <begin position="88"/>
        <end position="155"/>
    </location>
</feature>
<reference evidence="3 4" key="1">
    <citation type="submission" date="2024-09" db="EMBL/GenBank/DDBJ databases">
        <title>Floridaenema gen nov. (Aerosakkonemataceae, Aerosakkonematales ord. nov., Cyanobacteria) from benthic tropical and subtropical fresh waters, with the description of four new species.</title>
        <authorList>
            <person name="Moretto J.A."/>
            <person name="Berthold D.E."/>
            <person name="Lefler F.W."/>
            <person name="Huang I.-S."/>
            <person name="Laughinghouse H. IV."/>
        </authorList>
    </citation>
    <scope>NUCLEOTIDE SEQUENCE [LARGE SCALE GENOMIC DNA]</scope>
    <source>
        <strain evidence="3 4">BLCC-F50</strain>
    </source>
</reference>
<dbReference type="Proteomes" id="UP001576784">
    <property type="component" value="Unassembled WGS sequence"/>
</dbReference>
<evidence type="ECO:0000256" key="2">
    <source>
        <dbReference type="SAM" id="Phobius"/>
    </source>
</evidence>
<evidence type="ECO:0000313" key="3">
    <source>
        <dbReference type="EMBL" id="MFB2895789.1"/>
    </source>
</evidence>
<proteinExistence type="predicted"/>
<comment type="caution">
    <text evidence="3">The sequence shown here is derived from an EMBL/GenBank/DDBJ whole genome shotgun (WGS) entry which is preliminary data.</text>
</comment>
<evidence type="ECO:0008006" key="5">
    <source>
        <dbReference type="Google" id="ProtNLM"/>
    </source>
</evidence>
<keyword evidence="2" id="KW-0472">Membrane</keyword>
<sequence>MKFQKSTLVLMLVALMFGGIVYIWEVEGRPGREAAKLRENRIFDFAENDVQNVVLKTKEYKLQFDRVKPQAGSTSSEPKWTVKVLEKYQTAETKTPEPAAETKDPETKTPEAAAETKDPETKTLEPAAETKDPETKTPESSETPRRRRRSRPKTELPEDLALAFWQLMPSQKDEVKLLTEMPANEAYVAFLLNELATGKSDRIIADPRIEDGIDKPLATVEVTLNNGKKHQLILGNLNYNNTALYAVADPPSQLTKSLDILLVPINFQNAVNRPLSEWKQQEIGPTPTTPTPEASTEESKKESPSPTKEKPRQRRN</sequence>
<evidence type="ECO:0000256" key="1">
    <source>
        <dbReference type="SAM" id="MobiDB-lite"/>
    </source>
</evidence>
<dbReference type="RefSeq" id="WP_413265425.1">
    <property type="nucleotide sequence ID" value="NZ_JBHFNR010000169.1"/>
</dbReference>
<organism evidence="3 4">
    <name type="scientific">Floridaenema flaviceps BLCC-F50</name>
    <dbReference type="NCBI Taxonomy" id="3153642"/>
    <lineage>
        <taxon>Bacteria</taxon>
        <taxon>Bacillati</taxon>
        <taxon>Cyanobacteriota</taxon>
        <taxon>Cyanophyceae</taxon>
        <taxon>Oscillatoriophycideae</taxon>
        <taxon>Aerosakkonematales</taxon>
        <taxon>Aerosakkonemataceae</taxon>
        <taxon>Floridanema</taxon>
        <taxon>Floridanema flaviceps</taxon>
    </lineage>
</organism>
<dbReference type="EMBL" id="JBHFNR010000169">
    <property type="protein sequence ID" value="MFB2895789.1"/>
    <property type="molecule type" value="Genomic_DNA"/>
</dbReference>
<keyword evidence="2" id="KW-1133">Transmembrane helix</keyword>
<feature type="compositionally biased region" description="Basic and acidic residues" evidence="1">
    <location>
        <begin position="100"/>
        <end position="144"/>
    </location>
</feature>
<evidence type="ECO:0000313" key="4">
    <source>
        <dbReference type="Proteomes" id="UP001576784"/>
    </source>
</evidence>
<protein>
    <recommendedName>
        <fullName evidence="5">DUF4340 domain-containing protein</fullName>
    </recommendedName>
</protein>